<protein>
    <submittedName>
        <fullName evidence="2">Uncharacterized protein</fullName>
    </submittedName>
</protein>
<dbReference type="OrthoDB" id="5875958at2759"/>
<feature type="region of interest" description="Disordered" evidence="1">
    <location>
        <begin position="57"/>
        <end position="100"/>
    </location>
</feature>
<sequence length="203" mass="22637">MSTTFAIDLVPPFCNGNVAARLQYSTLRSNAYDVHYRNISQITPCSSAPASPRILRCDNDSFLDSQSSQDQSPPRLLRPPPLLSPYPDSSSPPRSNSIDLSTLRRDIELLSVSSRDSGSDSESEPPTPADSVRTVRSRSHDPTAAASVLRRPSRIEHLSELFRKALAKSPVVRRTAVEEESRTVNKHRTSRYWLDEQVSTIFN</sequence>
<feature type="compositionally biased region" description="Low complexity" evidence="1">
    <location>
        <begin position="85"/>
        <end position="100"/>
    </location>
</feature>
<keyword evidence="3" id="KW-1185">Reference proteome</keyword>
<accession>A0A3P7IZ27</accession>
<evidence type="ECO:0000313" key="2">
    <source>
        <dbReference type="EMBL" id="VDM75806.1"/>
    </source>
</evidence>
<evidence type="ECO:0000256" key="1">
    <source>
        <dbReference type="SAM" id="MobiDB-lite"/>
    </source>
</evidence>
<reference evidence="2 3" key="1">
    <citation type="submission" date="2018-11" db="EMBL/GenBank/DDBJ databases">
        <authorList>
            <consortium name="Pathogen Informatics"/>
        </authorList>
    </citation>
    <scope>NUCLEOTIDE SEQUENCE [LARGE SCALE GENOMIC DNA]</scope>
</reference>
<dbReference type="Proteomes" id="UP000270094">
    <property type="component" value="Unassembled WGS sequence"/>
</dbReference>
<feature type="compositionally biased region" description="Low complexity" evidence="1">
    <location>
        <begin position="60"/>
        <end position="75"/>
    </location>
</feature>
<proteinExistence type="predicted"/>
<evidence type="ECO:0000313" key="3">
    <source>
        <dbReference type="Proteomes" id="UP000270094"/>
    </source>
</evidence>
<name>A0A3P7IZ27_STRVU</name>
<dbReference type="EMBL" id="UYYB01095858">
    <property type="protein sequence ID" value="VDM75806.1"/>
    <property type="molecule type" value="Genomic_DNA"/>
</dbReference>
<dbReference type="AlphaFoldDB" id="A0A3P7IZ27"/>
<organism evidence="2 3">
    <name type="scientific">Strongylus vulgaris</name>
    <name type="common">Blood worm</name>
    <dbReference type="NCBI Taxonomy" id="40348"/>
    <lineage>
        <taxon>Eukaryota</taxon>
        <taxon>Metazoa</taxon>
        <taxon>Ecdysozoa</taxon>
        <taxon>Nematoda</taxon>
        <taxon>Chromadorea</taxon>
        <taxon>Rhabditida</taxon>
        <taxon>Rhabditina</taxon>
        <taxon>Rhabditomorpha</taxon>
        <taxon>Strongyloidea</taxon>
        <taxon>Strongylidae</taxon>
        <taxon>Strongylus</taxon>
    </lineage>
</organism>
<feature type="region of interest" description="Disordered" evidence="1">
    <location>
        <begin position="112"/>
        <end position="150"/>
    </location>
</feature>
<gene>
    <name evidence="2" type="ORF">SVUK_LOCUS10804</name>
</gene>